<gene>
    <name evidence="5" type="ORF">GCM10011386_14270</name>
</gene>
<dbReference type="InterPro" id="IPR009050">
    <property type="entry name" value="Globin-like_sf"/>
</dbReference>
<keyword evidence="6" id="KW-1185">Reference proteome</keyword>
<keyword evidence="3" id="KW-0479">Metal-binding</keyword>
<evidence type="ECO:0000256" key="4">
    <source>
        <dbReference type="ARBA" id="ARBA00023004"/>
    </source>
</evidence>
<dbReference type="InterPro" id="IPR012292">
    <property type="entry name" value="Globin/Proto"/>
</dbReference>
<evidence type="ECO:0008006" key="7">
    <source>
        <dbReference type="Google" id="ProtNLM"/>
    </source>
</evidence>
<sequence length="129" mass="15571">MKKDIETIADIRILVDTFYTNVREDKLIGPIFDRVIQDRWPEHLDKMYRFWQTVLLDEHTYFGGPFPPHAELPIKKEHFSAWLDLWRQTVNTLFEGDKAEEAKWRAEKMATMFLSKIEYYRRHASKPLL</sequence>
<accession>A0ABQ1LES7</accession>
<keyword evidence="2" id="KW-0349">Heme</keyword>
<dbReference type="InterPro" id="IPR001486">
    <property type="entry name" value="Hemoglobin_trunc"/>
</dbReference>
<keyword evidence="1" id="KW-0813">Transport</keyword>
<dbReference type="RefSeq" id="WP_188748984.1">
    <property type="nucleotide sequence ID" value="NZ_BMIK01000003.1"/>
</dbReference>
<evidence type="ECO:0000256" key="3">
    <source>
        <dbReference type="ARBA" id="ARBA00022723"/>
    </source>
</evidence>
<dbReference type="CDD" id="cd08916">
    <property type="entry name" value="TrHb3_P"/>
    <property type="match status" value="1"/>
</dbReference>
<reference evidence="6" key="1">
    <citation type="journal article" date="2019" name="Int. J. Syst. Evol. Microbiol.">
        <title>The Global Catalogue of Microorganisms (GCM) 10K type strain sequencing project: providing services to taxonomists for standard genome sequencing and annotation.</title>
        <authorList>
            <consortium name="The Broad Institute Genomics Platform"/>
            <consortium name="The Broad Institute Genome Sequencing Center for Infectious Disease"/>
            <person name="Wu L."/>
            <person name="Ma J."/>
        </authorList>
    </citation>
    <scope>NUCLEOTIDE SEQUENCE [LARGE SCALE GENOMIC DNA]</scope>
    <source>
        <strain evidence="6">CGMCC 1.15342</strain>
    </source>
</reference>
<name>A0ABQ1LES7_9SPHI</name>
<protein>
    <recommendedName>
        <fullName evidence="7">Hemoglobin</fullName>
    </recommendedName>
</protein>
<comment type="caution">
    <text evidence="5">The sequence shown here is derived from an EMBL/GenBank/DDBJ whole genome shotgun (WGS) entry which is preliminary data.</text>
</comment>
<dbReference type="Proteomes" id="UP000597338">
    <property type="component" value="Unassembled WGS sequence"/>
</dbReference>
<dbReference type="Gene3D" id="1.10.490.10">
    <property type="entry name" value="Globins"/>
    <property type="match status" value="1"/>
</dbReference>
<evidence type="ECO:0000313" key="6">
    <source>
        <dbReference type="Proteomes" id="UP000597338"/>
    </source>
</evidence>
<dbReference type="Pfam" id="PF01152">
    <property type="entry name" value="Bac_globin"/>
    <property type="match status" value="1"/>
</dbReference>
<evidence type="ECO:0000256" key="2">
    <source>
        <dbReference type="ARBA" id="ARBA00022617"/>
    </source>
</evidence>
<proteinExistence type="predicted"/>
<dbReference type="SUPFAM" id="SSF46458">
    <property type="entry name" value="Globin-like"/>
    <property type="match status" value="1"/>
</dbReference>
<dbReference type="EMBL" id="BMIK01000003">
    <property type="protein sequence ID" value="GGC23486.1"/>
    <property type="molecule type" value="Genomic_DNA"/>
</dbReference>
<evidence type="ECO:0000313" key="5">
    <source>
        <dbReference type="EMBL" id="GGC23486.1"/>
    </source>
</evidence>
<keyword evidence="4" id="KW-0408">Iron</keyword>
<evidence type="ECO:0000256" key="1">
    <source>
        <dbReference type="ARBA" id="ARBA00022448"/>
    </source>
</evidence>
<organism evidence="5 6">
    <name type="scientific">Parapedobacter defluvii</name>
    <dbReference type="NCBI Taxonomy" id="2045106"/>
    <lineage>
        <taxon>Bacteria</taxon>
        <taxon>Pseudomonadati</taxon>
        <taxon>Bacteroidota</taxon>
        <taxon>Sphingobacteriia</taxon>
        <taxon>Sphingobacteriales</taxon>
        <taxon>Sphingobacteriaceae</taxon>
        <taxon>Parapedobacter</taxon>
    </lineage>
</organism>